<evidence type="ECO:0000313" key="3">
    <source>
        <dbReference type="WBParaSite" id="Gr19_v10_g7069.t1"/>
    </source>
</evidence>
<dbReference type="Gene3D" id="3.30.460.10">
    <property type="entry name" value="Beta Polymerase, domain 2"/>
    <property type="match status" value="1"/>
</dbReference>
<name>A0A914I6H4_GLORO</name>
<dbReference type="GO" id="GO:0090071">
    <property type="term" value="P:negative regulation of ribosome biogenesis"/>
    <property type="evidence" value="ECO:0007669"/>
    <property type="project" value="TreeGrafter"/>
</dbReference>
<evidence type="ECO:0000313" key="2">
    <source>
        <dbReference type="Proteomes" id="UP000887572"/>
    </source>
</evidence>
<dbReference type="Gene3D" id="3.50.50.60">
    <property type="entry name" value="FAD/NAD(P)-binding domain"/>
    <property type="match status" value="1"/>
</dbReference>
<dbReference type="InterPro" id="IPR036188">
    <property type="entry name" value="FAD/NAD-bd_sf"/>
</dbReference>
<evidence type="ECO:0000256" key="1">
    <source>
        <dbReference type="ARBA" id="ARBA00010574"/>
    </source>
</evidence>
<dbReference type="AlphaFoldDB" id="A0A914I6H4"/>
<dbReference type="SUPFAM" id="SSF81301">
    <property type="entry name" value="Nucleotidyltransferase"/>
    <property type="match status" value="1"/>
</dbReference>
<keyword evidence="2" id="KW-1185">Reference proteome</keyword>
<protein>
    <submittedName>
        <fullName evidence="3">Uncharacterized protein</fullName>
    </submittedName>
</protein>
<proteinExistence type="inferred from homology"/>
<dbReference type="GO" id="GO:0005739">
    <property type="term" value="C:mitochondrion"/>
    <property type="evidence" value="ECO:0007669"/>
    <property type="project" value="TreeGrafter"/>
</dbReference>
<dbReference type="GO" id="GO:0043023">
    <property type="term" value="F:ribosomal large subunit binding"/>
    <property type="evidence" value="ECO:0007669"/>
    <property type="project" value="TreeGrafter"/>
</dbReference>
<dbReference type="Pfam" id="PF02410">
    <property type="entry name" value="RsfS"/>
    <property type="match status" value="1"/>
</dbReference>
<dbReference type="InterPro" id="IPR004394">
    <property type="entry name" value="Iojap/RsfS/C7orf30"/>
</dbReference>
<comment type="similarity">
    <text evidence="1">Belongs to the Iojap/RsfS family.</text>
</comment>
<dbReference type="PANTHER" id="PTHR21043">
    <property type="entry name" value="IOJAP SUPERFAMILY ORTHOLOG"/>
    <property type="match status" value="1"/>
</dbReference>
<sequence>MLKRQTATVSSISRIGKHFLCRTFATTQGQDAELDKAAQLRTRAVCVEKNETLGGTSLNVSSIPSKTMLNTLHFDLEEYYVIESEPGVEVPMVAEREPYLREDLIKRPLNELTVDELVHVLRDQRARNIVVIQLNAMDSPNPLFGVVCSPFNSRHGKALETVLRAFLKHNFIVNHFVDVPKRKRPARWNILDMAGIAVHILDEEMRQIYALESLFLGLDEDGITEEGTFNSSPWLNEYRVPEEMLIKAPSQRAEASWPKVLRDERDVPKAHYS</sequence>
<dbReference type="Proteomes" id="UP000887572">
    <property type="component" value="Unplaced"/>
</dbReference>
<accession>A0A914I6H4</accession>
<dbReference type="PANTHER" id="PTHR21043:SF0">
    <property type="entry name" value="MITOCHONDRIAL ASSEMBLY OF RIBOSOMAL LARGE SUBUNIT PROTEIN 1"/>
    <property type="match status" value="1"/>
</dbReference>
<dbReference type="WBParaSite" id="Gr19_v10_g7069.t1">
    <property type="protein sequence ID" value="Gr19_v10_g7069.t1"/>
    <property type="gene ID" value="Gr19_v10_g7069"/>
</dbReference>
<dbReference type="GO" id="GO:0017148">
    <property type="term" value="P:negative regulation of translation"/>
    <property type="evidence" value="ECO:0007669"/>
    <property type="project" value="TreeGrafter"/>
</dbReference>
<organism evidence="2 3">
    <name type="scientific">Globodera rostochiensis</name>
    <name type="common">Golden nematode worm</name>
    <name type="synonym">Heterodera rostochiensis</name>
    <dbReference type="NCBI Taxonomy" id="31243"/>
    <lineage>
        <taxon>Eukaryota</taxon>
        <taxon>Metazoa</taxon>
        <taxon>Ecdysozoa</taxon>
        <taxon>Nematoda</taxon>
        <taxon>Chromadorea</taxon>
        <taxon>Rhabditida</taxon>
        <taxon>Tylenchina</taxon>
        <taxon>Tylenchomorpha</taxon>
        <taxon>Tylenchoidea</taxon>
        <taxon>Heteroderidae</taxon>
        <taxon>Heteroderinae</taxon>
        <taxon>Globodera</taxon>
    </lineage>
</organism>
<dbReference type="InterPro" id="IPR043519">
    <property type="entry name" value="NT_sf"/>
</dbReference>
<reference evidence="3" key="1">
    <citation type="submission" date="2022-11" db="UniProtKB">
        <authorList>
            <consortium name="WormBaseParasite"/>
        </authorList>
    </citation>
    <scope>IDENTIFICATION</scope>
</reference>